<dbReference type="PRINTS" id="PR00080">
    <property type="entry name" value="SDRFAMILY"/>
</dbReference>
<organism evidence="5 6">
    <name type="scientific">Sphingobium rhizovicinum</name>
    <dbReference type="NCBI Taxonomy" id="432308"/>
    <lineage>
        <taxon>Bacteria</taxon>
        <taxon>Pseudomonadati</taxon>
        <taxon>Pseudomonadota</taxon>
        <taxon>Alphaproteobacteria</taxon>
        <taxon>Sphingomonadales</taxon>
        <taxon>Sphingomonadaceae</taxon>
        <taxon>Sphingobium</taxon>
    </lineage>
</organism>
<evidence type="ECO:0000256" key="2">
    <source>
        <dbReference type="ARBA" id="ARBA00023002"/>
    </source>
</evidence>
<keyword evidence="6" id="KW-1185">Reference proteome</keyword>
<comment type="caution">
    <text evidence="5">The sequence shown here is derived from an EMBL/GenBank/DDBJ whole genome shotgun (WGS) entry which is preliminary data.</text>
</comment>
<comment type="similarity">
    <text evidence="1">Belongs to the short-chain dehydrogenases/reductases (SDR) family.</text>
</comment>
<dbReference type="InterPro" id="IPR036291">
    <property type="entry name" value="NAD(P)-bd_dom_sf"/>
</dbReference>
<dbReference type="CDD" id="cd05233">
    <property type="entry name" value="SDR_c"/>
    <property type="match status" value="1"/>
</dbReference>
<evidence type="ECO:0000313" key="6">
    <source>
        <dbReference type="Proteomes" id="UP001595681"/>
    </source>
</evidence>
<dbReference type="NCBIfam" id="NF005559">
    <property type="entry name" value="PRK07231.1"/>
    <property type="match status" value="1"/>
</dbReference>
<dbReference type="RefSeq" id="WP_380798209.1">
    <property type="nucleotide sequence ID" value="NZ_JBHRVU010000005.1"/>
</dbReference>
<dbReference type="EC" id="1.1.1.-" evidence="5"/>
<dbReference type="InterPro" id="IPR002347">
    <property type="entry name" value="SDR_fam"/>
</dbReference>
<dbReference type="Pfam" id="PF13561">
    <property type="entry name" value="adh_short_C2"/>
    <property type="match status" value="1"/>
</dbReference>
<dbReference type="PANTHER" id="PTHR24321">
    <property type="entry name" value="DEHYDROGENASES, SHORT CHAIN"/>
    <property type="match status" value="1"/>
</dbReference>
<protein>
    <submittedName>
        <fullName evidence="5">SDR family NAD(P)-dependent oxidoreductase</fullName>
        <ecNumber evidence="5">1.1.1.-</ecNumber>
    </submittedName>
</protein>
<name>A0ABV7NJW3_9SPHN</name>
<keyword evidence="2 5" id="KW-0560">Oxidoreductase</keyword>
<accession>A0ABV7NJW3</accession>
<dbReference type="Gene3D" id="3.40.50.720">
    <property type="entry name" value="NAD(P)-binding Rossmann-like Domain"/>
    <property type="match status" value="1"/>
</dbReference>
<dbReference type="PRINTS" id="PR00081">
    <property type="entry name" value="GDHRDH"/>
</dbReference>
<dbReference type="SMART" id="SM00822">
    <property type="entry name" value="PKS_KR"/>
    <property type="match status" value="1"/>
</dbReference>
<keyword evidence="3" id="KW-0520">NAD</keyword>
<proteinExistence type="inferred from homology"/>
<dbReference type="InterPro" id="IPR057326">
    <property type="entry name" value="KR_dom"/>
</dbReference>
<feature type="domain" description="Ketoreductase" evidence="4">
    <location>
        <begin position="9"/>
        <end position="178"/>
    </location>
</feature>
<reference evidence="6" key="1">
    <citation type="journal article" date="2019" name="Int. J. Syst. Evol. Microbiol.">
        <title>The Global Catalogue of Microorganisms (GCM) 10K type strain sequencing project: providing services to taxonomists for standard genome sequencing and annotation.</title>
        <authorList>
            <consortium name="The Broad Institute Genomics Platform"/>
            <consortium name="The Broad Institute Genome Sequencing Center for Infectious Disease"/>
            <person name="Wu L."/>
            <person name="Ma J."/>
        </authorList>
    </citation>
    <scope>NUCLEOTIDE SEQUENCE [LARGE SCALE GENOMIC DNA]</scope>
    <source>
        <strain evidence="6">CCM 7491</strain>
    </source>
</reference>
<evidence type="ECO:0000313" key="5">
    <source>
        <dbReference type="EMBL" id="MFC3443453.1"/>
    </source>
</evidence>
<sequence>MAEGRMAGRRIIVTGTASGIGLATAKLLAREGAVLALIDRDAGALARIAEELGAHHAQVDLPDEAAIDRAVQAASAAMGGIDGLVNVAGIGGMGRLADLSLADWNRTIGVNLTAPMLLMRAVLPHMLAAGQGAIVNVASGQGLTPSAPGMASYCASKGGLVTLSKALALELAPAIRVNCVCPGVVDTPLLPDSMRAAAREAGSPYALKRVGEAEEVAAAILFLTSAESAFITGIAMAVDGGRTYH</sequence>
<dbReference type="GO" id="GO:0016491">
    <property type="term" value="F:oxidoreductase activity"/>
    <property type="evidence" value="ECO:0007669"/>
    <property type="project" value="UniProtKB-KW"/>
</dbReference>
<evidence type="ECO:0000256" key="3">
    <source>
        <dbReference type="ARBA" id="ARBA00023027"/>
    </source>
</evidence>
<dbReference type="PANTHER" id="PTHR24321:SF8">
    <property type="entry name" value="ESTRADIOL 17-BETA-DEHYDROGENASE 8-RELATED"/>
    <property type="match status" value="1"/>
</dbReference>
<dbReference type="Proteomes" id="UP001595681">
    <property type="component" value="Unassembled WGS sequence"/>
</dbReference>
<dbReference type="EMBL" id="JBHRVU010000005">
    <property type="protein sequence ID" value="MFC3443453.1"/>
    <property type="molecule type" value="Genomic_DNA"/>
</dbReference>
<gene>
    <name evidence="5" type="ORF">ACFOKF_20055</name>
</gene>
<dbReference type="SUPFAM" id="SSF51735">
    <property type="entry name" value="NAD(P)-binding Rossmann-fold domains"/>
    <property type="match status" value="1"/>
</dbReference>
<evidence type="ECO:0000256" key="1">
    <source>
        <dbReference type="ARBA" id="ARBA00006484"/>
    </source>
</evidence>
<evidence type="ECO:0000259" key="4">
    <source>
        <dbReference type="SMART" id="SM00822"/>
    </source>
</evidence>